<dbReference type="CDD" id="cd07505">
    <property type="entry name" value="HAD_BPGM-like"/>
    <property type="match status" value="1"/>
</dbReference>
<organism evidence="2 3">
    <name type="scientific">Vibrio xiamenensis</name>
    <dbReference type="NCBI Taxonomy" id="861298"/>
    <lineage>
        <taxon>Bacteria</taxon>
        <taxon>Pseudomonadati</taxon>
        <taxon>Pseudomonadota</taxon>
        <taxon>Gammaproteobacteria</taxon>
        <taxon>Vibrionales</taxon>
        <taxon>Vibrionaceae</taxon>
        <taxon>Vibrio</taxon>
    </lineage>
</organism>
<dbReference type="Pfam" id="PF13419">
    <property type="entry name" value="HAD_2"/>
    <property type="match status" value="1"/>
</dbReference>
<dbReference type="InterPro" id="IPR036412">
    <property type="entry name" value="HAD-like_sf"/>
</dbReference>
<dbReference type="InterPro" id="IPR023198">
    <property type="entry name" value="PGP-like_dom2"/>
</dbReference>
<dbReference type="InterPro" id="IPR010976">
    <property type="entry name" value="B-phosphoglucomutase_hydrolase"/>
</dbReference>
<reference evidence="2 3" key="1">
    <citation type="submission" date="2016-10" db="EMBL/GenBank/DDBJ databases">
        <authorList>
            <person name="de Groot N.N."/>
        </authorList>
    </citation>
    <scope>NUCLEOTIDE SEQUENCE [LARGE SCALE GENOMIC DNA]</scope>
    <source>
        <strain evidence="2 3">CGMCC 1.10228</strain>
    </source>
</reference>
<comment type="similarity">
    <text evidence="1">Belongs to the HAD-like hydrolase superfamily. CbbY/CbbZ/Gph/YieH family.</text>
</comment>
<keyword evidence="2" id="KW-0378">Hydrolase</keyword>
<dbReference type="SFLD" id="SFLDG01135">
    <property type="entry name" value="C1.5.6:_HAD__Beta-PGM__Phospha"/>
    <property type="match status" value="1"/>
</dbReference>
<dbReference type="InterPro" id="IPR006439">
    <property type="entry name" value="HAD-SF_hydro_IA"/>
</dbReference>
<accession>A0A1G8GSR2</accession>
<dbReference type="SUPFAM" id="SSF56784">
    <property type="entry name" value="HAD-like"/>
    <property type="match status" value="1"/>
</dbReference>
<protein>
    <submittedName>
        <fullName evidence="2">Haloacid dehalogenase superfamily, subfamily IA, variant 3 with third motif having DD or ED/beta-phosphoglucomutase family hydrolase</fullName>
    </submittedName>
</protein>
<dbReference type="NCBIfam" id="TIGR01509">
    <property type="entry name" value="HAD-SF-IA-v3"/>
    <property type="match status" value="1"/>
</dbReference>
<dbReference type="GO" id="GO:0050308">
    <property type="term" value="F:sugar-phosphatase activity"/>
    <property type="evidence" value="ECO:0007669"/>
    <property type="project" value="TreeGrafter"/>
</dbReference>
<dbReference type="STRING" id="861298.SAMN04488136_14031"/>
<gene>
    <name evidence="2" type="ORF">SAMN04488136_14031</name>
</gene>
<dbReference type="EMBL" id="FNDD01000040">
    <property type="protein sequence ID" value="SDH97435.1"/>
    <property type="molecule type" value="Genomic_DNA"/>
</dbReference>
<dbReference type="SFLD" id="SFLDG01129">
    <property type="entry name" value="C1.5:_HAD__Beta-PGM__Phosphata"/>
    <property type="match status" value="1"/>
</dbReference>
<keyword evidence="3" id="KW-1185">Reference proteome</keyword>
<dbReference type="InterPro" id="IPR051806">
    <property type="entry name" value="HAD-like_SPP"/>
</dbReference>
<sequence>MLLNYDNYAGLIFDMDGTLIDTMPAHLASWQQAAEKYSFPYDKAWLHSRGGMPSRKIIEELNQLHGLNLDAEQVAQFKMQTFAELEDTGELIESTNQVLNRYVGKKPIAVGTGSQRVSAIMLLKNNGILKKLDAVVTANDVENHKPNPDTFLLAAEQIHVPATQCLVFEDTHLGMQAAHAAGMDCVLVDGDNLSFHPCQPVSEQ</sequence>
<dbReference type="Gene3D" id="1.10.150.240">
    <property type="entry name" value="Putative phosphatase, domain 2"/>
    <property type="match status" value="1"/>
</dbReference>
<evidence type="ECO:0000313" key="2">
    <source>
        <dbReference type="EMBL" id="SDH97435.1"/>
    </source>
</evidence>
<dbReference type="OrthoDB" id="9782449at2"/>
<dbReference type="InterPro" id="IPR041492">
    <property type="entry name" value="HAD_2"/>
</dbReference>
<dbReference type="Gene3D" id="3.40.50.1000">
    <property type="entry name" value="HAD superfamily/HAD-like"/>
    <property type="match status" value="1"/>
</dbReference>
<dbReference type="PANTHER" id="PTHR43481:SF4">
    <property type="entry name" value="GLYCEROL-1-PHOSPHATE PHOSPHOHYDROLASE 1-RELATED"/>
    <property type="match status" value="1"/>
</dbReference>
<dbReference type="RefSeq" id="WP_093279194.1">
    <property type="nucleotide sequence ID" value="NZ_FNDD01000040.1"/>
</dbReference>
<dbReference type="AlphaFoldDB" id="A0A1G8GSR2"/>
<proteinExistence type="inferred from homology"/>
<dbReference type="PANTHER" id="PTHR43481">
    <property type="entry name" value="FRUCTOSE-1-PHOSPHATE PHOSPHATASE"/>
    <property type="match status" value="1"/>
</dbReference>
<dbReference type="InterPro" id="IPR023214">
    <property type="entry name" value="HAD_sf"/>
</dbReference>
<evidence type="ECO:0000313" key="3">
    <source>
        <dbReference type="Proteomes" id="UP000198854"/>
    </source>
</evidence>
<dbReference type="NCBIfam" id="TIGR02009">
    <property type="entry name" value="PGMB-YQAB-SF"/>
    <property type="match status" value="1"/>
</dbReference>
<evidence type="ECO:0000256" key="1">
    <source>
        <dbReference type="ARBA" id="ARBA00006171"/>
    </source>
</evidence>
<dbReference type="SFLD" id="SFLDS00003">
    <property type="entry name" value="Haloacid_Dehalogenase"/>
    <property type="match status" value="1"/>
</dbReference>
<name>A0A1G8GSR2_9VIBR</name>
<dbReference type="Proteomes" id="UP000198854">
    <property type="component" value="Unassembled WGS sequence"/>
</dbReference>